<dbReference type="EMBL" id="JAEACQ010000249">
    <property type="protein sequence ID" value="MBL7630446.1"/>
    <property type="molecule type" value="Genomic_DNA"/>
</dbReference>
<dbReference type="AlphaFoldDB" id="A0A937RR50"/>
<dbReference type="Proteomes" id="UP000604475">
    <property type="component" value="Unassembled WGS sequence"/>
</dbReference>
<sequence length="180" mass="19967">MNSETAILVEDITTRVQRAIRVGDYPAIVGLHGERTLILSDYDYLTNWVTSLDFEIRAAAKAQVNTTHRWVFAVAQVWHDDGDTIQARPLFTGPLQPGETETIHWMSCDADDGIDYGRVQFARRPDGEPVFDDAEYFACPMDAGNRLPGAAMHRLLTAGIPDLATAIQQRPRMAAINNPG</sequence>
<gene>
    <name evidence="1" type="ORF">I7412_25450</name>
</gene>
<reference evidence="1" key="1">
    <citation type="submission" date="2020-12" db="EMBL/GenBank/DDBJ databases">
        <title>Genomic characterization of non-nitrogen-fixing Frankia strains.</title>
        <authorList>
            <person name="Carlos-Shanley C."/>
            <person name="Guerra T."/>
            <person name="Hahn D."/>
        </authorList>
    </citation>
    <scope>NUCLEOTIDE SEQUENCE</scope>
    <source>
        <strain evidence="1">CN6</strain>
    </source>
</reference>
<evidence type="ECO:0000313" key="2">
    <source>
        <dbReference type="Proteomes" id="UP000604475"/>
    </source>
</evidence>
<evidence type="ECO:0000313" key="1">
    <source>
        <dbReference type="EMBL" id="MBL7630446.1"/>
    </source>
</evidence>
<protein>
    <submittedName>
        <fullName evidence="1">Uncharacterized protein</fullName>
    </submittedName>
</protein>
<accession>A0A937RR50</accession>
<name>A0A937RR50_9ACTN</name>
<comment type="caution">
    <text evidence="1">The sequence shown here is derived from an EMBL/GenBank/DDBJ whole genome shotgun (WGS) entry which is preliminary data.</text>
</comment>
<organism evidence="1 2">
    <name type="scientific">Frankia nepalensis</name>
    <dbReference type="NCBI Taxonomy" id="1836974"/>
    <lineage>
        <taxon>Bacteria</taxon>
        <taxon>Bacillati</taxon>
        <taxon>Actinomycetota</taxon>
        <taxon>Actinomycetes</taxon>
        <taxon>Frankiales</taxon>
        <taxon>Frankiaceae</taxon>
        <taxon>Frankia</taxon>
    </lineage>
</organism>
<proteinExistence type="predicted"/>
<keyword evidence="2" id="KW-1185">Reference proteome</keyword>
<dbReference type="RefSeq" id="WP_203001923.1">
    <property type="nucleotide sequence ID" value="NZ_JADWYU010000247.1"/>
</dbReference>